<dbReference type="AlphaFoldDB" id="A0A328B7F0"/>
<dbReference type="Proteomes" id="UP000249524">
    <property type="component" value="Unassembled WGS sequence"/>
</dbReference>
<feature type="domain" description="NADPH-dependent FMN reductase-like" evidence="1">
    <location>
        <begin position="7"/>
        <end position="146"/>
    </location>
</feature>
<dbReference type="RefSeq" id="WP_111277180.1">
    <property type="nucleotide sequence ID" value="NZ_QFYS01000008.1"/>
</dbReference>
<dbReference type="GO" id="GO:0005829">
    <property type="term" value="C:cytosol"/>
    <property type="evidence" value="ECO:0007669"/>
    <property type="project" value="TreeGrafter"/>
</dbReference>
<sequence>MSKRPLIVGIGGTIREGSSSERALMCALRRAEELGCETRLLGGAFLGGLPIFDPRPADTTDAQRELADAVRAADGVIVASPGYHGSISGVIKNALDTLELTRGDASPYLSHKPVGTIITADGWQAAGTTLMALRAIIHALRGWPTPFGAALNAGAGLFDEAGACRDQKDAWQLSTVAEQVVEFAKMRAAQDKAIPQ</sequence>
<dbReference type="InterPro" id="IPR005025">
    <property type="entry name" value="FMN_Rdtase-like_dom"/>
</dbReference>
<keyword evidence="3" id="KW-1185">Reference proteome</keyword>
<dbReference type="EMBL" id="QFYS01000008">
    <property type="protein sequence ID" value="RAK63340.1"/>
    <property type="molecule type" value="Genomic_DNA"/>
</dbReference>
<comment type="caution">
    <text evidence="2">The sequence shown here is derived from an EMBL/GenBank/DDBJ whole genome shotgun (WGS) entry which is preliminary data.</text>
</comment>
<dbReference type="InterPro" id="IPR029039">
    <property type="entry name" value="Flavoprotein-like_sf"/>
</dbReference>
<dbReference type="GO" id="GO:0016491">
    <property type="term" value="F:oxidoreductase activity"/>
    <property type="evidence" value="ECO:0007669"/>
    <property type="project" value="InterPro"/>
</dbReference>
<dbReference type="Gene3D" id="3.40.50.360">
    <property type="match status" value="1"/>
</dbReference>
<reference evidence="2 3" key="1">
    <citation type="submission" date="2018-05" db="EMBL/GenBank/DDBJ databases">
        <authorList>
            <person name="Lanie J.A."/>
            <person name="Ng W.-L."/>
            <person name="Kazmierczak K.M."/>
            <person name="Andrzejewski T.M."/>
            <person name="Davidsen T.M."/>
            <person name="Wayne K.J."/>
            <person name="Tettelin H."/>
            <person name="Glass J.I."/>
            <person name="Rusch D."/>
            <person name="Podicherti R."/>
            <person name="Tsui H.-C.T."/>
            <person name="Winkler M.E."/>
        </authorList>
    </citation>
    <scope>NUCLEOTIDE SEQUENCE [LARGE SCALE GENOMIC DNA]</scope>
    <source>
        <strain evidence="2 3">BUT-10</strain>
    </source>
</reference>
<dbReference type="OrthoDB" id="9812295at2"/>
<dbReference type="SUPFAM" id="SSF52218">
    <property type="entry name" value="Flavoproteins"/>
    <property type="match status" value="1"/>
</dbReference>
<proteinExistence type="predicted"/>
<evidence type="ECO:0000313" key="2">
    <source>
        <dbReference type="EMBL" id="RAK63340.1"/>
    </source>
</evidence>
<organism evidence="2 3">
    <name type="scientific">Phenylobacterium kunshanense</name>
    <dbReference type="NCBI Taxonomy" id="1445034"/>
    <lineage>
        <taxon>Bacteria</taxon>
        <taxon>Pseudomonadati</taxon>
        <taxon>Pseudomonadota</taxon>
        <taxon>Alphaproteobacteria</taxon>
        <taxon>Caulobacterales</taxon>
        <taxon>Caulobacteraceae</taxon>
        <taxon>Phenylobacterium</taxon>
    </lineage>
</organism>
<accession>A0A328B7F0</accession>
<dbReference type="GO" id="GO:0010181">
    <property type="term" value="F:FMN binding"/>
    <property type="evidence" value="ECO:0007669"/>
    <property type="project" value="TreeGrafter"/>
</dbReference>
<evidence type="ECO:0000259" key="1">
    <source>
        <dbReference type="Pfam" id="PF03358"/>
    </source>
</evidence>
<dbReference type="PANTHER" id="PTHR30543">
    <property type="entry name" value="CHROMATE REDUCTASE"/>
    <property type="match status" value="1"/>
</dbReference>
<name>A0A328B7F0_9CAUL</name>
<dbReference type="PANTHER" id="PTHR30543:SF21">
    <property type="entry name" value="NAD(P)H-DEPENDENT FMN REDUCTASE LOT6"/>
    <property type="match status" value="1"/>
</dbReference>
<evidence type="ECO:0000313" key="3">
    <source>
        <dbReference type="Proteomes" id="UP000249524"/>
    </source>
</evidence>
<dbReference type="InterPro" id="IPR050712">
    <property type="entry name" value="NAD(P)H-dep_reductase"/>
</dbReference>
<gene>
    <name evidence="2" type="ORF">DJ019_16565</name>
</gene>
<protein>
    <submittedName>
        <fullName evidence="2">FMN reductase</fullName>
    </submittedName>
</protein>
<dbReference type="Pfam" id="PF03358">
    <property type="entry name" value="FMN_red"/>
    <property type="match status" value="1"/>
</dbReference>